<reference evidence="4 5" key="1">
    <citation type="submission" date="2024-09" db="EMBL/GenBank/DDBJ databases">
        <authorList>
            <person name="Lee S.D."/>
        </authorList>
    </citation>
    <scope>NUCLEOTIDE SEQUENCE [LARGE SCALE GENOMIC DNA]</scope>
    <source>
        <strain evidence="2 5">N1-1</strain>
        <strain evidence="3 4">N1-3</strain>
    </source>
</reference>
<proteinExistence type="predicted"/>
<dbReference type="Proteomes" id="UP001592530">
    <property type="component" value="Unassembled WGS sequence"/>
</dbReference>
<dbReference type="EMBL" id="JBHEZX010000011">
    <property type="protein sequence ID" value="MFC1412363.1"/>
    <property type="molecule type" value="Genomic_DNA"/>
</dbReference>
<dbReference type="EMBL" id="JBHEZY010000015">
    <property type="protein sequence ID" value="MFC1434825.1"/>
    <property type="molecule type" value="Genomic_DNA"/>
</dbReference>
<gene>
    <name evidence="3" type="ORF">ACEZDB_29700</name>
    <name evidence="2" type="ORF">ACEZDG_24140</name>
</gene>
<name>A0ABV6VFE2_9ACTN</name>
<evidence type="ECO:0008006" key="6">
    <source>
        <dbReference type="Google" id="ProtNLM"/>
    </source>
</evidence>
<evidence type="ECO:0000313" key="3">
    <source>
        <dbReference type="EMBL" id="MFC1434825.1"/>
    </source>
</evidence>
<evidence type="ECO:0000256" key="1">
    <source>
        <dbReference type="SAM" id="Phobius"/>
    </source>
</evidence>
<accession>A0ABV6VFE2</accession>
<feature type="transmembrane region" description="Helical" evidence="1">
    <location>
        <begin position="6"/>
        <end position="23"/>
    </location>
</feature>
<sequence length="51" mass="5458">MSTSTIVILFLGLFFLGGVISFWKQKLPKGVTLLLALASGMCLATALMRVV</sequence>
<comment type="caution">
    <text evidence="2">The sequence shown here is derived from an EMBL/GenBank/DDBJ whole genome shotgun (WGS) entry which is preliminary data.</text>
</comment>
<keyword evidence="1" id="KW-0812">Transmembrane</keyword>
<organism evidence="2 5">
    <name type="scientific">Streptacidiphilus alkalitolerans</name>
    <dbReference type="NCBI Taxonomy" id="3342712"/>
    <lineage>
        <taxon>Bacteria</taxon>
        <taxon>Bacillati</taxon>
        <taxon>Actinomycetota</taxon>
        <taxon>Actinomycetes</taxon>
        <taxon>Kitasatosporales</taxon>
        <taxon>Streptomycetaceae</taxon>
        <taxon>Streptacidiphilus</taxon>
    </lineage>
</organism>
<dbReference type="Proteomes" id="UP001592582">
    <property type="component" value="Unassembled WGS sequence"/>
</dbReference>
<protein>
    <recommendedName>
        <fullName evidence="6">Amidotransferase</fullName>
    </recommendedName>
</protein>
<keyword evidence="1" id="KW-1133">Transmembrane helix</keyword>
<evidence type="ECO:0000313" key="2">
    <source>
        <dbReference type="EMBL" id="MFC1412363.1"/>
    </source>
</evidence>
<evidence type="ECO:0000313" key="4">
    <source>
        <dbReference type="Proteomes" id="UP001592530"/>
    </source>
</evidence>
<dbReference type="RefSeq" id="WP_380513001.1">
    <property type="nucleotide sequence ID" value="NZ_JBHEZX010000011.1"/>
</dbReference>
<evidence type="ECO:0000313" key="5">
    <source>
        <dbReference type="Proteomes" id="UP001592582"/>
    </source>
</evidence>
<keyword evidence="5" id="KW-1185">Reference proteome</keyword>
<keyword evidence="1" id="KW-0472">Membrane</keyword>
<feature type="transmembrane region" description="Helical" evidence="1">
    <location>
        <begin position="30"/>
        <end position="50"/>
    </location>
</feature>